<dbReference type="VEuPathDB" id="FungiDB:ACLA_078310"/>
<sequence length="458" mass="52905">MAILCTTAQGTLHEQGRRILRLIQEPNARSHISYDDTDPIPDPALFRFDVKASDPEAPLPTVAECAAHLELLHAINHVRRRVLNSTDLDQVLDLEPVKQSFERNTGWTTRYTVELRDKGFAQRREAKWPFYMRLAVARFFVWLHKMDMLVSRGQTLSVCPPLDVLIAWHSALLNPAWFRQYCEEHHIRHMRQVAFPWQLIHQAINADWALTLTPDQESHFRYLTGHEPDLLAYLLGPKHDEVAQLLPLIWHEPTPIRETLRQAHRVARLVIFQSDRAFVDSCQAALAMTAPALYLTAAIERQRVFVDKMVDFLWVRSPAAAATLRRAIDRYDHFLLLFRLCPGTVLVPTLDIDLVWHTHQCSAAVYEAGMDVRAGRFINHEDTIQPAVLRTQSDETDVLFRRYFGLQYHVCLCWECEAVRSAVEELGDEELGTTDFAALGERTADRLLHYRVKELSRR</sequence>
<dbReference type="HOGENOM" id="CLU_025077_0_1_1"/>
<dbReference type="Proteomes" id="UP000006701">
    <property type="component" value="Unassembled WGS sequence"/>
</dbReference>
<accession>A1CLV4</accession>
<dbReference type="AlphaFoldDB" id="A1CLV4"/>
<keyword evidence="2" id="KW-1185">Reference proteome</keyword>
<dbReference type="eggNOG" id="ENOG502RYJ5">
    <property type="taxonomic scope" value="Eukaryota"/>
</dbReference>
<name>A1CLV4_ASPCL</name>
<evidence type="ECO:0000313" key="2">
    <source>
        <dbReference type="Proteomes" id="UP000006701"/>
    </source>
</evidence>
<organism evidence="1 2">
    <name type="scientific">Aspergillus clavatus (strain ATCC 1007 / CBS 513.65 / DSM 816 / NCTC 3887 / NRRL 1 / QM 1276 / 107)</name>
    <dbReference type="NCBI Taxonomy" id="344612"/>
    <lineage>
        <taxon>Eukaryota</taxon>
        <taxon>Fungi</taxon>
        <taxon>Dikarya</taxon>
        <taxon>Ascomycota</taxon>
        <taxon>Pezizomycotina</taxon>
        <taxon>Eurotiomycetes</taxon>
        <taxon>Eurotiomycetidae</taxon>
        <taxon>Eurotiales</taxon>
        <taxon>Aspergillaceae</taxon>
        <taxon>Aspergillus</taxon>
        <taxon>Aspergillus subgen. Fumigati</taxon>
    </lineage>
</organism>
<dbReference type="EMBL" id="DS027057">
    <property type="protein sequence ID" value="EAW09083.1"/>
    <property type="molecule type" value="Genomic_DNA"/>
</dbReference>
<dbReference type="Pfam" id="PF07173">
    <property type="entry name" value="GRDP-like"/>
    <property type="match status" value="1"/>
</dbReference>
<protein>
    <submittedName>
        <fullName evidence="1">Uncharacterized protein</fullName>
    </submittedName>
</protein>
<evidence type="ECO:0000313" key="1">
    <source>
        <dbReference type="EMBL" id="EAW09083.1"/>
    </source>
</evidence>
<dbReference type="RefSeq" id="XP_001270509.1">
    <property type="nucleotide sequence ID" value="XM_001270508.1"/>
</dbReference>
<dbReference type="KEGG" id="act:ACLA_078310"/>
<dbReference type="GeneID" id="4702665"/>
<dbReference type="STRING" id="344612.A1CLV4"/>
<reference evidence="1 2" key="1">
    <citation type="journal article" date="2008" name="PLoS Genet.">
        <title>Genomic islands in the pathogenic filamentous fungus Aspergillus fumigatus.</title>
        <authorList>
            <person name="Fedorova N.D."/>
            <person name="Khaldi N."/>
            <person name="Joardar V.S."/>
            <person name="Maiti R."/>
            <person name="Amedeo P."/>
            <person name="Anderson M.J."/>
            <person name="Crabtree J."/>
            <person name="Silva J.C."/>
            <person name="Badger J.H."/>
            <person name="Albarraq A."/>
            <person name="Angiuoli S."/>
            <person name="Bussey H."/>
            <person name="Bowyer P."/>
            <person name="Cotty P.J."/>
            <person name="Dyer P.S."/>
            <person name="Egan A."/>
            <person name="Galens K."/>
            <person name="Fraser-Liggett C.M."/>
            <person name="Haas B.J."/>
            <person name="Inman J.M."/>
            <person name="Kent R."/>
            <person name="Lemieux S."/>
            <person name="Malavazi I."/>
            <person name="Orvis J."/>
            <person name="Roemer T."/>
            <person name="Ronning C.M."/>
            <person name="Sundaram J.P."/>
            <person name="Sutton G."/>
            <person name="Turner G."/>
            <person name="Venter J.C."/>
            <person name="White O.R."/>
            <person name="Whitty B.R."/>
            <person name="Youngman P."/>
            <person name="Wolfe K.H."/>
            <person name="Goldman G.H."/>
            <person name="Wortman J.R."/>
            <person name="Jiang B."/>
            <person name="Denning D.W."/>
            <person name="Nierman W.C."/>
        </authorList>
    </citation>
    <scope>NUCLEOTIDE SEQUENCE [LARGE SCALE GENOMIC DNA]</scope>
    <source>
        <strain evidence="2">ATCC 1007 / CBS 513.65 / DSM 816 / NCTC 3887 / NRRL 1</strain>
    </source>
</reference>
<proteinExistence type="predicted"/>
<dbReference type="PANTHER" id="PTHR34365">
    <property type="entry name" value="ENOLASE (DUF1399)"/>
    <property type="match status" value="1"/>
</dbReference>
<dbReference type="OrthoDB" id="2684236at2759"/>
<dbReference type="InterPro" id="IPR009836">
    <property type="entry name" value="GRDP-like"/>
</dbReference>
<dbReference type="OMA" id="DLVWHTS"/>
<gene>
    <name evidence="1" type="ORF">ACLA_078310</name>
</gene>
<dbReference type="PANTHER" id="PTHR34365:SF7">
    <property type="entry name" value="GLYCINE-RICH DOMAIN-CONTAINING PROTEIN 1"/>
    <property type="match status" value="1"/>
</dbReference>